<feature type="transmembrane region" description="Helical" evidence="7">
    <location>
        <begin position="102"/>
        <end position="121"/>
    </location>
</feature>
<dbReference type="SUPFAM" id="SSF50182">
    <property type="entry name" value="Sm-like ribonucleoproteins"/>
    <property type="match status" value="1"/>
</dbReference>
<dbReference type="GO" id="GO:0008381">
    <property type="term" value="F:mechanosensitive monoatomic ion channel activity"/>
    <property type="evidence" value="ECO:0007669"/>
    <property type="project" value="UniProtKB-ARBA"/>
</dbReference>
<dbReference type="InterPro" id="IPR011066">
    <property type="entry name" value="MscS_channel_C_sf"/>
</dbReference>
<evidence type="ECO:0000256" key="2">
    <source>
        <dbReference type="ARBA" id="ARBA00008017"/>
    </source>
</evidence>
<dbReference type="InterPro" id="IPR052702">
    <property type="entry name" value="MscS-like_channel"/>
</dbReference>
<dbReference type="InterPro" id="IPR049278">
    <property type="entry name" value="MS_channel_C"/>
</dbReference>
<evidence type="ECO:0000313" key="10">
    <source>
        <dbReference type="EMBL" id="AXF85149.1"/>
    </source>
</evidence>
<comment type="subcellular location">
    <subcellularLocation>
        <location evidence="1">Cell membrane</location>
        <topology evidence="1">Multi-pass membrane protein</topology>
    </subcellularLocation>
</comment>
<protein>
    <submittedName>
        <fullName evidence="10">Mechanosensitive channel MscK</fullName>
    </submittedName>
</protein>
<dbReference type="InterPro" id="IPR023408">
    <property type="entry name" value="MscS_beta-dom_sf"/>
</dbReference>
<feature type="transmembrane region" description="Helical" evidence="7">
    <location>
        <begin position="172"/>
        <end position="195"/>
    </location>
</feature>
<dbReference type="KEGG" id="hyf:DTO96_100869"/>
<organism evidence="10 11">
    <name type="scientific">Ephemeroptericola cinctiostellae</name>
    <dbReference type="NCBI Taxonomy" id="2268024"/>
    <lineage>
        <taxon>Bacteria</taxon>
        <taxon>Pseudomonadati</taxon>
        <taxon>Pseudomonadota</taxon>
        <taxon>Betaproteobacteria</taxon>
        <taxon>Burkholderiales</taxon>
        <taxon>Burkholderiaceae</taxon>
        <taxon>Ephemeroptericola</taxon>
    </lineage>
</organism>
<dbReference type="EMBL" id="CP031124">
    <property type="protein sequence ID" value="AXF85149.1"/>
    <property type="molecule type" value="Genomic_DNA"/>
</dbReference>
<evidence type="ECO:0000256" key="3">
    <source>
        <dbReference type="ARBA" id="ARBA00022475"/>
    </source>
</evidence>
<reference evidence="11" key="1">
    <citation type="submission" date="2018-07" db="EMBL/GenBank/DDBJ databases">
        <authorList>
            <person name="Kim H."/>
        </authorList>
    </citation>
    <scope>NUCLEOTIDE SEQUENCE [LARGE SCALE GENOMIC DNA]</scope>
    <source>
        <strain evidence="11">F02</strain>
    </source>
</reference>
<evidence type="ECO:0000259" key="9">
    <source>
        <dbReference type="Pfam" id="PF21082"/>
    </source>
</evidence>
<dbReference type="PANTHER" id="PTHR30347">
    <property type="entry name" value="POTASSIUM CHANNEL RELATED"/>
    <property type="match status" value="1"/>
</dbReference>
<dbReference type="SUPFAM" id="SSF82861">
    <property type="entry name" value="Mechanosensitive channel protein MscS (YggB), transmembrane region"/>
    <property type="match status" value="1"/>
</dbReference>
<dbReference type="Gene3D" id="3.30.70.100">
    <property type="match status" value="1"/>
</dbReference>
<evidence type="ECO:0000259" key="8">
    <source>
        <dbReference type="Pfam" id="PF00924"/>
    </source>
</evidence>
<dbReference type="Gene3D" id="1.10.287.1260">
    <property type="match status" value="1"/>
</dbReference>
<evidence type="ECO:0000256" key="4">
    <source>
        <dbReference type="ARBA" id="ARBA00022692"/>
    </source>
</evidence>
<dbReference type="SUPFAM" id="SSF82689">
    <property type="entry name" value="Mechanosensitive channel protein MscS (YggB), C-terminal domain"/>
    <property type="match status" value="1"/>
</dbReference>
<feature type="transmembrane region" description="Helical" evidence="7">
    <location>
        <begin position="216"/>
        <end position="240"/>
    </location>
</feature>
<dbReference type="Pfam" id="PF00924">
    <property type="entry name" value="MS_channel_2nd"/>
    <property type="match status" value="1"/>
</dbReference>
<feature type="domain" description="Mechanosensitive ion channel MscS C-terminal" evidence="9">
    <location>
        <begin position="343"/>
        <end position="425"/>
    </location>
</feature>
<dbReference type="AlphaFoldDB" id="A0A345D9W1"/>
<proteinExistence type="inferred from homology"/>
<dbReference type="RefSeq" id="WP_114562379.1">
    <property type="nucleotide sequence ID" value="NZ_CP031124.1"/>
</dbReference>
<comment type="similarity">
    <text evidence="2">Belongs to the MscS (TC 1.A.23) family.</text>
</comment>
<gene>
    <name evidence="10" type="primary">mscK</name>
    <name evidence="10" type="ORF">DTO96_100869</name>
</gene>
<evidence type="ECO:0000256" key="7">
    <source>
        <dbReference type="SAM" id="Phobius"/>
    </source>
</evidence>
<feature type="transmembrane region" description="Helical" evidence="7">
    <location>
        <begin position="70"/>
        <end position="90"/>
    </location>
</feature>
<feature type="transmembrane region" description="Helical" evidence="7">
    <location>
        <begin position="246"/>
        <end position="264"/>
    </location>
</feature>
<dbReference type="PANTHER" id="PTHR30347:SF1">
    <property type="entry name" value="MECHANOSENSITIVE CHANNEL MSCK"/>
    <property type="match status" value="1"/>
</dbReference>
<sequence>MTSTTDFKLFGEAAEFDGFFDMLAHITPQEWLMSAGFIALACGMAWWVRRWLGQRRFGETTPPWFSSVEFSRFVLPFFLWLSADLVQVWAESNQQPANWYEFLSQIFGAFFVVRLFLYMVRRALPKEGGIRHSIERLAIVSTWMVMLLNYVGKLDTWVHQLDDWHVKLGKNTITATNVLTLLLVVGVAWLVVKWLDHEIEYVVLKNPNRYFAEINLSVRVVVVRILKAILLVVAVLLSLAAAGLDLTVLSVFGGALGVGIGLGLQKIASNYVSGFVILFEGSVRIGDLISTVDGSRGYVTQINSRYAVIQGVDGSETLVPNESLVTSPVVNWSLHEKNLWMSTSVQVKHETDIDFIRPKLLEVVSAIPRVLPSPAACVYLSKITEKGYVLEVAWWINDPENGRSNINSDVNMAIWQTCRAANVEFFTLQASEPEKTT</sequence>
<dbReference type="Proteomes" id="UP000252182">
    <property type="component" value="Chromosome"/>
</dbReference>
<dbReference type="InterPro" id="IPR011014">
    <property type="entry name" value="MscS_channel_TM-2"/>
</dbReference>
<dbReference type="Pfam" id="PF21082">
    <property type="entry name" value="MS_channel_3rd"/>
    <property type="match status" value="1"/>
</dbReference>
<dbReference type="OrthoDB" id="9809206at2"/>
<evidence type="ECO:0000313" key="11">
    <source>
        <dbReference type="Proteomes" id="UP000252182"/>
    </source>
</evidence>
<feature type="domain" description="Mechanosensitive ion channel MscS" evidence="8">
    <location>
        <begin position="267"/>
        <end position="333"/>
    </location>
</feature>
<dbReference type="InterPro" id="IPR006685">
    <property type="entry name" value="MscS_channel_2nd"/>
</dbReference>
<keyword evidence="5 7" id="KW-1133">Transmembrane helix</keyword>
<keyword evidence="3" id="KW-1003">Cell membrane</keyword>
<dbReference type="GO" id="GO:0005886">
    <property type="term" value="C:plasma membrane"/>
    <property type="evidence" value="ECO:0007669"/>
    <property type="project" value="UniProtKB-SubCell"/>
</dbReference>
<evidence type="ECO:0000256" key="6">
    <source>
        <dbReference type="ARBA" id="ARBA00023136"/>
    </source>
</evidence>
<evidence type="ECO:0000256" key="1">
    <source>
        <dbReference type="ARBA" id="ARBA00004651"/>
    </source>
</evidence>
<name>A0A345D9W1_9BURK</name>
<feature type="transmembrane region" description="Helical" evidence="7">
    <location>
        <begin position="31"/>
        <end position="49"/>
    </location>
</feature>
<accession>A0A345D9W1</accession>
<keyword evidence="11" id="KW-1185">Reference proteome</keyword>
<keyword evidence="4 7" id="KW-0812">Transmembrane</keyword>
<dbReference type="InterPro" id="IPR010920">
    <property type="entry name" value="LSM_dom_sf"/>
</dbReference>
<keyword evidence="6 7" id="KW-0472">Membrane</keyword>
<dbReference type="Gene3D" id="2.30.30.60">
    <property type="match status" value="1"/>
</dbReference>
<feature type="transmembrane region" description="Helical" evidence="7">
    <location>
        <begin position="133"/>
        <end position="152"/>
    </location>
</feature>
<evidence type="ECO:0000256" key="5">
    <source>
        <dbReference type="ARBA" id="ARBA00022989"/>
    </source>
</evidence>